<dbReference type="EMBL" id="JAATVY010000025">
    <property type="protein sequence ID" value="NJC73042.1"/>
    <property type="molecule type" value="Genomic_DNA"/>
</dbReference>
<organism evidence="5 6">
    <name type="scientific">Planosporangium thailandense</name>
    <dbReference type="NCBI Taxonomy" id="765197"/>
    <lineage>
        <taxon>Bacteria</taxon>
        <taxon>Bacillati</taxon>
        <taxon>Actinomycetota</taxon>
        <taxon>Actinomycetes</taxon>
        <taxon>Micromonosporales</taxon>
        <taxon>Micromonosporaceae</taxon>
        <taxon>Planosporangium</taxon>
    </lineage>
</organism>
<evidence type="ECO:0000259" key="4">
    <source>
        <dbReference type="SMART" id="SM00065"/>
    </source>
</evidence>
<keyword evidence="6" id="KW-1185">Reference proteome</keyword>
<dbReference type="SUPFAM" id="SSF55874">
    <property type="entry name" value="ATPase domain of HSP90 chaperone/DNA topoisomerase II/histidine kinase"/>
    <property type="match status" value="1"/>
</dbReference>
<dbReference type="PANTHER" id="PTHR24421">
    <property type="entry name" value="NITRATE/NITRITE SENSOR PROTEIN NARX-RELATED"/>
    <property type="match status" value="1"/>
</dbReference>
<evidence type="ECO:0000313" key="5">
    <source>
        <dbReference type="EMBL" id="NJC73042.1"/>
    </source>
</evidence>
<dbReference type="Pfam" id="PF02518">
    <property type="entry name" value="HATPase_c"/>
    <property type="match status" value="1"/>
</dbReference>
<name>A0ABX0Y4I4_9ACTN</name>
<dbReference type="Gene3D" id="3.30.450.40">
    <property type="match status" value="1"/>
</dbReference>
<comment type="caution">
    <text evidence="5">The sequence shown here is derived from an EMBL/GenBank/DDBJ whole genome shotgun (WGS) entry which is preliminary data.</text>
</comment>
<keyword evidence="3" id="KW-0902">Two-component regulatory system</keyword>
<dbReference type="InterPro" id="IPR011712">
    <property type="entry name" value="Sig_transdc_His_kin_sub3_dim/P"/>
</dbReference>
<evidence type="ECO:0000313" key="6">
    <source>
        <dbReference type="Proteomes" id="UP000722989"/>
    </source>
</evidence>
<dbReference type="Gene3D" id="3.30.565.10">
    <property type="entry name" value="Histidine kinase-like ATPase, C-terminal domain"/>
    <property type="match status" value="1"/>
</dbReference>
<protein>
    <submittedName>
        <fullName evidence="5">GAF domain-containing protein</fullName>
    </submittedName>
</protein>
<gene>
    <name evidence="5" type="ORF">HC031_25485</name>
</gene>
<feature type="domain" description="GAF" evidence="4">
    <location>
        <begin position="35"/>
        <end position="183"/>
    </location>
</feature>
<dbReference type="InterPro" id="IPR036890">
    <property type="entry name" value="HATPase_C_sf"/>
</dbReference>
<evidence type="ECO:0000256" key="3">
    <source>
        <dbReference type="ARBA" id="ARBA00023012"/>
    </source>
</evidence>
<keyword evidence="1" id="KW-0808">Transferase</keyword>
<evidence type="ECO:0000256" key="2">
    <source>
        <dbReference type="ARBA" id="ARBA00022777"/>
    </source>
</evidence>
<reference evidence="5 6" key="1">
    <citation type="submission" date="2020-03" db="EMBL/GenBank/DDBJ databases">
        <title>WGS of the type strain of Planosporangium spp.</title>
        <authorList>
            <person name="Thawai C."/>
        </authorList>
    </citation>
    <scope>NUCLEOTIDE SEQUENCE [LARGE SCALE GENOMIC DNA]</scope>
    <source>
        <strain evidence="5 6">TBRC 5610</strain>
    </source>
</reference>
<keyword evidence="2" id="KW-0418">Kinase</keyword>
<dbReference type="Proteomes" id="UP000722989">
    <property type="component" value="Unassembled WGS sequence"/>
</dbReference>
<dbReference type="InterPro" id="IPR003018">
    <property type="entry name" value="GAF"/>
</dbReference>
<dbReference type="CDD" id="cd16917">
    <property type="entry name" value="HATPase_UhpB-NarQ-NarX-like"/>
    <property type="match status" value="1"/>
</dbReference>
<dbReference type="Gene3D" id="1.20.5.1930">
    <property type="match status" value="1"/>
</dbReference>
<dbReference type="InterPro" id="IPR003594">
    <property type="entry name" value="HATPase_dom"/>
</dbReference>
<sequence>MATMSNAGRRRNGRPRHDLLAELDEEFAEILALLDRSAAMRRLSSTVPTLTGVEVAWIGSPRGPEQLVLGDFVNDHTGVADGLIVPAGAGLGGKVLMGRRPLWVSDYRESPEIGLDFVPHVAAEGVHAMIAAPILHDGRLLGVLYGADRYSRRYDDRAIHAFEQVAARMAAAQVVAERARHAAEVAAHEERRRLALELHDTVGAMLFTLGAGIRLLRDEPNLDETVRARLAMIDQQASEASAALRGSLHVLSTPPERVALGVALREHCRAFSERTGVIARMITLTELPSLAPTRIRALADAAREALLNVEKHARAHSVVVSAFAARDGVTVTVSDDGEGIATDRPCPRGLGLAAASDRLARIGGTLTVGENDDGGVTVQAWVPA</sequence>
<evidence type="ECO:0000256" key="1">
    <source>
        <dbReference type="ARBA" id="ARBA00022679"/>
    </source>
</evidence>
<dbReference type="Pfam" id="PF13185">
    <property type="entry name" value="GAF_2"/>
    <property type="match status" value="1"/>
</dbReference>
<dbReference type="InterPro" id="IPR029016">
    <property type="entry name" value="GAF-like_dom_sf"/>
</dbReference>
<dbReference type="InterPro" id="IPR050482">
    <property type="entry name" value="Sensor_HK_TwoCompSys"/>
</dbReference>
<dbReference type="SMART" id="SM00065">
    <property type="entry name" value="GAF"/>
    <property type="match status" value="1"/>
</dbReference>
<proteinExistence type="predicted"/>
<dbReference type="RefSeq" id="WP_167927954.1">
    <property type="nucleotide sequence ID" value="NZ_JAATVY010000025.1"/>
</dbReference>
<accession>A0ABX0Y4I4</accession>
<dbReference type="SUPFAM" id="SSF55781">
    <property type="entry name" value="GAF domain-like"/>
    <property type="match status" value="1"/>
</dbReference>
<dbReference type="Pfam" id="PF07730">
    <property type="entry name" value="HisKA_3"/>
    <property type="match status" value="1"/>
</dbReference>